<dbReference type="InterPro" id="IPR031168">
    <property type="entry name" value="G_TrmE"/>
</dbReference>
<protein>
    <submittedName>
        <fullName evidence="7">tRNA modification GTPase</fullName>
    </submittedName>
</protein>
<dbReference type="InterPro" id="IPR027417">
    <property type="entry name" value="P-loop_NTPase"/>
</dbReference>
<name>A0A2P6N7V5_9EUKA</name>
<dbReference type="Pfam" id="PF01926">
    <property type="entry name" value="MMR_HSR1"/>
    <property type="match status" value="1"/>
</dbReference>
<evidence type="ECO:0000256" key="3">
    <source>
        <dbReference type="ARBA" id="ARBA00022694"/>
    </source>
</evidence>
<dbReference type="GO" id="GO:0003924">
    <property type="term" value="F:GTPase activity"/>
    <property type="evidence" value="ECO:0007669"/>
    <property type="project" value="InterPro"/>
</dbReference>
<dbReference type="InterPro" id="IPR006073">
    <property type="entry name" value="GTP-bd"/>
</dbReference>
<proteinExistence type="inferred from homology"/>
<dbReference type="PANTHER" id="PTHR42714">
    <property type="entry name" value="TRNA MODIFICATION GTPASE GTPBP3"/>
    <property type="match status" value="1"/>
</dbReference>
<dbReference type="Proteomes" id="UP000241769">
    <property type="component" value="Unassembled WGS sequence"/>
</dbReference>
<dbReference type="GO" id="GO:0002098">
    <property type="term" value="P:tRNA wobble uridine modification"/>
    <property type="evidence" value="ECO:0007669"/>
    <property type="project" value="TreeGrafter"/>
</dbReference>
<evidence type="ECO:0000313" key="8">
    <source>
        <dbReference type="Proteomes" id="UP000241769"/>
    </source>
</evidence>
<evidence type="ECO:0000256" key="4">
    <source>
        <dbReference type="ARBA" id="ARBA00022741"/>
    </source>
</evidence>
<evidence type="ECO:0000256" key="2">
    <source>
        <dbReference type="ARBA" id="ARBA00011043"/>
    </source>
</evidence>
<dbReference type="SUPFAM" id="SSF52540">
    <property type="entry name" value="P-loop containing nucleoside triphosphate hydrolases"/>
    <property type="match status" value="1"/>
</dbReference>
<dbReference type="GO" id="GO:0005525">
    <property type="term" value="F:GTP binding"/>
    <property type="evidence" value="ECO:0007669"/>
    <property type="project" value="UniProtKB-KW"/>
</dbReference>
<keyword evidence="4" id="KW-0547">Nucleotide-binding</keyword>
<evidence type="ECO:0000259" key="6">
    <source>
        <dbReference type="PROSITE" id="PS51709"/>
    </source>
</evidence>
<dbReference type="CDD" id="cd14858">
    <property type="entry name" value="TrmE_N"/>
    <property type="match status" value="1"/>
</dbReference>
<dbReference type="Pfam" id="PF12631">
    <property type="entry name" value="MnmE_helical"/>
    <property type="match status" value="1"/>
</dbReference>
<dbReference type="STRING" id="1890364.A0A2P6N7V5"/>
<dbReference type="InterPro" id="IPR018948">
    <property type="entry name" value="GTP-bd_TrmE_N"/>
</dbReference>
<dbReference type="Gene3D" id="1.20.120.430">
    <property type="entry name" value="tRNA modification GTPase MnmE domain 2"/>
    <property type="match status" value="1"/>
</dbReference>
<keyword evidence="3" id="KW-0819">tRNA processing</keyword>
<keyword evidence="8" id="KW-1185">Reference proteome</keyword>
<dbReference type="EMBL" id="MDYQ01000163">
    <property type="protein sequence ID" value="PRP80033.1"/>
    <property type="molecule type" value="Genomic_DNA"/>
</dbReference>
<dbReference type="InterPro" id="IPR027266">
    <property type="entry name" value="TrmE/GcvT-like"/>
</dbReference>
<keyword evidence="5" id="KW-0342">GTP-binding</keyword>
<comment type="caution">
    <text evidence="7">The sequence shown here is derived from an EMBL/GenBank/DDBJ whole genome shotgun (WGS) entry which is preliminary data.</text>
</comment>
<gene>
    <name evidence="7" type="ORF">PROFUN_12320</name>
</gene>
<dbReference type="OrthoDB" id="188276at2759"/>
<dbReference type="FunFam" id="3.30.1360.120:FF:000007">
    <property type="entry name" value="tRNA modification GTPase GTPBP3, mitochondrial"/>
    <property type="match status" value="1"/>
</dbReference>
<comment type="subcellular location">
    <subcellularLocation>
        <location evidence="1">Mitochondrion</location>
    </subcellularLocation>
</comment>
<dbReference type="Gene3D" id="3.40.50.300">
    <property type="entry name" value="P-loop containing nucleotide triphosphate hydrolases"/>
    <property type="match status" value="1"/>
</dbReference>
<sequence length="571" mass="64080">MAATVGSNGSDFLRHSSRGTSMRTFLRLCFSSLEVANVFDLPVRENDFFSLSCVGEIAWRVLDKNQRLEIWEKLDDPQPLMWKTAETLGKVWRTSLRGRVHRVGGLRWVYHDSSTSASTVFSLASGLNTGRAAVSIVRISGRHAGETLKQLTKKELPPVRKVALRDITDPITQEKLDSCIALYFKGPESFTGEDVVELHLHGGRAVVSGVLNTLGRFPELSPAKPGEFTRRAFENGKLDLIQVEGLADLIDSGTEAQRRQALHQMSGEGSTIYNDWRQRIMRCVAHHEAVIDFGEDEHISNEVIRSVQPEVMRLINEIERHLDDNRRGERMREGAQIVIFGPPNAGKSSLLNLLAKREAAIVSEQPGTTRDIIEVTLNFSGFPVVFSDTAGIRNSSEKIEIEGIKRAKERYNSADLRICLLDADDIGKIDEISDMVVPGTIVVINKVDDEEKEREMQVWREKFPGNITWMVSVKTGRNIPQLFQDLGKQITECVSPLLRGQFLEEEEDCVLAAEELREALRSTCRIVGTVDVEENDLLNRTAQALAGSLVVQYDRYVQSPPRYAIPRFVKN</sequence>
<comment type="similarity">
    <text evidence="2">Belongs to the TRAFAC class TrmE-Era-EngA-EngB-Septin-like GTPase superfamily. TrmE GTPase family.</text>
</comment>
<evidence type="ECO:0000256" key="5">
    <source>
        <dbReference type="ARBA" id="ARBA00023134"/>
    </source>
</evidence>
<dbReference type="Gene3D" id="3.30.1360.120">
    <property type="entry name" value="Probable tRNA modification gtpase trme, domain 1"/>
    <property type="match status" value="1"/>
</dbReference>
<dbReference type="InterPro" id="IPR005225">
    <property type="entry name" value="Small_GTP-bd"/>
</dbReference>
<evidence type="ECO:0000256" key="1">
    <source>
        <dbReference type="ARBA" id="ARBA00004173"/>
    </source>
</evidence>
<reference evidence="7 8" key="1">
    <citation type="journal article" date="2018" name="Genome Biol. Evol.">
        <title>Multiple Roots of Fruiting Body Formation in Amoebozoa.</title>
        <authorList>
            <person name="Hillmann F."/>
            <person name="Forbes G."/>
            <person name="Novohradska S."/>
            <person name="Ferling I."/>
            <person name="Riege K."/>
            <person name="Groth M."/>
            <person name="Westermann M."/>
            <person name="Marz M."/>
            <person name="Spaller T."/>
            <person name="Winckler T."/>
            <person name="Schaap P."/>
            <person name="Glockner G."/>
        </authorList>
    </citation>
    <scope>NUCLEOTIDE SEQUENCE [LARGE SCALE GENOMIC DNA]</scope>
    <source>
        <strain evidence="7 8">Jena</strain>
    </source>
</reference>
<dbReference type="GO" id="GO:0005739">
    <property type="term" value="C:mitochondrion"/>
    <property type="evidence" value="ECO:0007669"/>
    <property type="project" value="UniProtKB-SubCell"/>
</dbReference>
<dbReference type="PANTHER" id="PTHR42714:SF2">
    <property type="entry name" value="TRNA MODIFICATION GTPASE GTPBP3, MITOCHONDRIAL"/>
    <property type="match status" value="1"/>
</dbReference>
<dbReference type="FunCoup" id="A0A2P6N7V5">
    <property type="interactions" value="306"/>
</dbReference>
<dbReference type="AlphaFoldDB" id="A0A2P6N7V5"/>
<accession>A0A2P6N7V5</accession>
<dbReference type="PROSITE" id="PS51709">
    <property type="entry name" value="G_TRME"/>
    <property type="match status" value="1"/>
</dbReference>
<dbReference type="NCBIfam" id="TIGR00231">
    <property type="entry name" value="small_GTP"/>
    <property type="match status" value="1"/>
</dbReference>
<dbReference type="InterPro" id="IPR004520">
    <property type="entry name" value="GTPase_MnmE"/>
</dbReference>
<evidence type="ECO:0000313" key="7">
    <source>
        <dbReference type="EMBL" id="PRP80033.1"/>
    </source>
</evidence>
<dbReference type="HAMAP" id="MF_00379">
    <property type="entry name" value="GTPase_MnmE"/>
    <property type="match status" value="1"/>
</dbReference>
<dbReference type="InterPro" id="IPR027368">
    <property type="entry name" value="MnmE_dom2"/>
</dbReference>
<dbReference type="InterPro" id="IPR025867">
    <property type="entry name" value="MnmE_helical"/>
</dbReference>
<dbReference type="InParanoid" id="A0A2P6N7V5"/>
<organism evidence="7 8">
    <name type="scientific">Planoprotostelium fungivorum</name>
    <dbReference type="NCBI Taxonomy" id="1890364"/>
    <lineage>
        <taxon>Eukaryota</taxon>
        <taxon>Amoebozoa</taxon>
        <taxon>Evosea</taxon>
        <taxon>Variosea</taxon>
        <taxon>Cavosteliida</taxon>
        <taxon>Cavosteliaceae</taxon>
        <taxon>Planoprotostelium</taxon>
    </lineage>
</organism>
<feature type="domain" description="TrmE-type G" evidence="6">
    <location>
        <begin position="334"/>
        <end position="491"/>
    </location>
</feature>
<dbReference type="Pfam" id="PF10396">
    <property type="entry name" value="TrmE_N"/>
    <property type="match status" value="1"/>
</dbReference>
<dbReference type="NCBIfam" id="NF003661">
    <property type="entry name" value="PRK05291.1-3"/>
    <property type="match status" value="1"/>
</dbReference>
<dbReference type="GO" id="GO:0030488">
    <property type="term" value="P:tRNA methylation"/>
    <property type="evidence" value="ECO:0007669"/>
    <property type="project" value="TreeGrafter"/>
</dbReference>
<dbReference type="CDD" id="cd04164">
    <property type="entry name" value="trmE"/>
    <property type="match status" value="1"/>
</dbReference>